<keyword evidence="4" id="KW-1185">Reference proteome</keyword>
<evidence type="ECO:0000256" key="1">
    <source>
        <dbReference type="SAM" id="SignalP"/>
    </source>
</evidence>
<feature type="chain" id="PRO_5009928469" evidence="1">
    <location>
        <begin position="20"/>
        <end position="196"/>
    </location>
</feature>
<accession>A0A1M7NL71</accession>
<proteinExistence type="predicted"/>
<evidence type="ECO:0000313" key="3">
    <source>
        <dbReference type="EMBL" id="SHN04667.1"/>
    </source>
</evidence>
<dbReference type="Proteomes" id="UP000184092">
    <property type="component" value="Unassembled WGS sequence"/>
</dbReference>
<feature type="domain" description="Outer membrane protein beta-barrel" evidence="2">
    <location>
        <begin position="19"/>
        <end position="172"/>
    </location>
</feature>
<dbReference type="InterPro" id="IPR011250">
    <property type="entry name" value="OMP/PagP_B-barrel"/>
</dbReference>
<protein>
    <submittedName>
        <fullName evidence="3">Outer membrane protein beta-barrel domain-containing protein</fullName>
    </submittedName>
</protein>
<dbReference type="OrthoDB" id="947434at2"/>
<dbReference type="AlphaFoldDB" id="A0A1M7NL71"/>
<reference evidence="4" key="1">
    <citation type="submission" date="2016-11" db="EMBL/GenBank/DDBJ databases">
        <authorList>
            <person name="Varghese N."/>
            <person name="Submissions S."/>
        </authorList>
    </citation>
    <scope>NUCLEOTIDE SEQUENCE [LARGE SCALE GENOMIC DNA]</scope>
    <source>
        <strain evidence="4">CGMCC 1.2749</strain>
    </source>
</reference>
<organism evidence="3 4">
    <name type="scientific">Flavobacterium xinjiangense</name>
    <dbReference type="NCBI Taxonomy" id="178356"/>
    <lineage>
        <taxon>Bacteria</taxon>
        <taxon>Pseudomonadati</taxon>
        <taxon>Bacteroidota</taxon>
        <taxon>Flavobacteriia</taxon>
        <taxon>Flavobacteriales</taxon>
        <taxon>Flavobacteriaceae</taxon>
        <taxon>Flavobacterium</taxon>
    </lineage>
</organism>
<feature type="signal peptide" evidence="1">
    <location>
        <begin position="1"/>
        <end position="19"/>
    </location>
</feature>
<dbReference type="Gene3D" id="2.40.160.20">
    <property type="match status" value="1"/>
</dbReference>
<dbReference type="RefSeq" id="WP_073210196.1">
    <property type="nucleotide sequence ID" value="NZ_FRCL01000011.1"/>
</dbReference>
<evidence type="ECO:0000259" key="2">
    <source>
        <dbReference type="Pfam" id="PF13568"/>
    </source>
</evidence>
<name>A0A1M7NL71_9FLAO</name>
<dbReference type="STRING" id="178356.SAMN05216269_11195"/>
<keyword evidence="1" id="KW-0732">Signal</keyword>
<dbReference type="SUPFAM" id="SSF56925">
    <property type="entry name" value="OMPA-like"/>
    <property type="match status" value="1"/>
</dbReference>
<dbReference type="InterPro" id="IPR025665">
    <property type="entry name" value="Beta-barrel_OMP_2"/>
</dbReference>
<dbReference type="Pfam" id="PF13568">
    <property type="entry name" value="OMP_b-brl_2"/>
    <property type="match status" value="1"/>
</dbReference>
<evidence type="ECO:0000313" key="4">
    <source>
        <dbReference type="Proteomes" id="UP000184092"/>
    </source>
</evidence>
<sequence length="196" mass="21421">MKKITLLLVSVFTVCFVNAQDKENMSFGVKGGLNVSSVTNTDQDGVNSKSLIGFHVGFFSEFMISDNFAIQPELLYSAQGVKLESGGDNGDLKLDYINIPVMAKYYVANTFSLEFGPQIGFLVSAKAKSGGVSEDIKDQLKSTDISLGFGAGYYFAEKFMLGARYNLGLTRIQKDLFPGESESKNSVFQISLGYKF</sequence>
<gene>
    <name evidence="3" type="ORF">SAMN05216269_11195</name>
</gene>
<dbReference type="EMBL" id="FRCL01000011">
    <property type="protein sequence ID" value="SHN04667.1"/>
    <property type="molecule type" value="Genomic_DNA"/>
</dbReference>